<comment type="similarity">
    <text evidence="5">Belongs to the DarP family.</text>
</comment>
<dbReference type="NCBIfam" id="NF003593">
    <property type="entry name" value="PRK05255.1-1"/>
    <property type="match status" value="1"/>
</dbReference>
<dbReference type="SUPFAM" id="SSF158710">
    <property type="entry name" value="PSPTO4464-like"/>
    <property type="match status" value="1"/>
</dbReference>
<dbReference type="Gene3D" id="1.10.60.30">
    <property type="entry name" value="PSPTO4464-like domains"/>
    <property type="match status" value="2"/>
</dbReference>
<evidence type="ECO:0000256" key="4">
    <source>
        <dbReference type="ARBA" id="ARBA00022884"/>
    </source>
</evidence>
<comment type="subcellular location">
    <subcellularLocation>
        <location evidence="5">Cytoplasm</location>
    </subcellularLocation>
    <text evidence="5">Associates with late stage pre-50S ribosomal subunits.</text>
</comment>
<sequence length="175" mass="20315">MKDPNFDQDDDEIIWVSKSEMKRDMHKLQELGEKLLNVKASDLADFPLNDEMLAAIEESKRIKSHEAMRRHLQYIGKLIRSLDVDAIQLCLDKLDPSSDYYQRIQNQAEQWRLQMLKSSDTVAKWIDEHPETDRQQLRALVRAAQKEQPDDESAPLKAGKNTKKLLAMIKDTLLA</sequence>
<name>A0A4R3HWF6_9GAMM</name>
<dbReference type="InterPro" id="IPR023153">
    <property type="entry name" value="DarP_sf"/>
</dbReference>
<keyword evidence="1 5" id="KW-0963">Cytoplasm</keyword>
<keyword evidence="3 5" id="KW-0699">rRNA-binding</keyword>
<keyword evidence="2 5" id="KW-0690">Ribosome biogenesis</keyword>
<comment type="function">
    <text evidence="5">Member of a network of 50S ribosomal subunit biogenesis factors which assembles along the 30S-50S interface, preventing incorrect 23S rRNA structures from forming. Promotes peptidyl transferase center (PTC) maturation.</text>
</comment>
<dbReference type="AlphaFoldDB" id="A0A4R3HWF6"/>
<protein>
    <recommendedName>
        <fullName evidence="5">Dual-action ribosomal maturation protein DarP</fullName>
    </recommendedName>
    <alternativeName>
        <fullName evidence="5">Large ribosomal subunit assembly factor DarP</fullName>
    </alternativeName>
</protein>
<organism evidence="6 7">
    <name type="scientific">Reinekea marinisedimentorum</name>
    <dbReference type="NCBI Taxonomy" id="230495"/>
    <lineage>
        <taxon>Bacteria</taxon>
        <taxon>Pseudomonadati</taxon>
        <taxon>Pseudomonadota</taxon>
        <taxon>Gammaproteobacteria</taxon>
        <taxon>Oceanospirillales</taxon>
        <taxon>Saccharospirillaceae</taxon>
        <taxon>Reinekea</taxon>
    </lineage>
</organism>
<dbReference type="PANTHER" id="PTHR38101:SF1">
    <property type="entry name" value="UPF0307 PROTEIN YJGA"/>
    <property type="match status" value="1"/>
</dbReference>
<keyword evidence="4 5" id="KW-0694">RNA-binding</keyword>
<dbReference type="OrthoDB" id="5293604at2"/>
<dbReference type="HAMAP" id="MF_00765">
    <property type="entry name" value="DarP"/>
    <property type="match status" value="1"/>
</dbReference>
<dbReference type="Proteomes" id="UP000295793">
    <property type="component" value="Unassembled WGS sequence"/>
</dbReference>
<comment type="caution">
    <text evidence="6">The sequence shown here is derived from an EMBL/GenBank/DDBJ whole genome shotgun (WGS) entry which is preliminary data.</text>
</comment>
<evidence type="ECO:0000313" key="6">
    <source>
        <dbReference type="EMBL" id="TCS37617.1"/>
    </source>
</evidence>
<dbReference type="GO" id="GO:0019843">
    <property type="term" value="F:rRNA binding"/>
    <property type="evidence" value="ECO:0007669"/>
    <property type="project" value="UniProtKB-UniRule"/>
</dbReference>
<dbReference type="PIRSF" id="PIRSF016183">
    <property type="entry name" value="UCP016183"/>
    <property type="match status" value="1"/>
</dbReference>
<dbReference type="PANTHER" id="PTHR38101">
    <property type="entry name" value="UPF0307 PROTEIN YJGA"/>
    <property type="match status" value="1"/>
</dbReference>
<evidence type="ECO:0000256" key="2">
    <source>
        <dbReference type="ARBA" id="ARBA00022517"/>
    </source>
</evidence>
<gene>
    <name evidence="5" type="primary">darP</name>
    <name evidence="6" type="ORF">BCF53_11939</name>
</gene>
<evidence type="ECO:0000256" key="5">
    <source>
        <dbReference type="HAMAP-Rule" id="MF_00765"/>
    </source>
</evidence>
<dbReference type="InterPro" id="IPR006839">
    <property type="entry name" value="DarP"/>
</dbReference>
<dbReference type="EMBL" id="SLZR01000019">
    <property type="protein sequence ID" value="TCS37617.1"/>
    <property type="molecule type" value="Genomic_DNA"/>
</dbReference>
<proteinExistence type="inferred from homology"/>
<dbReference type="CDD" id="cd16331">
    <property type="entry name" value="YjgA-like"/>
    <property type="match status" value="1"/>
</dbReference>
<dbReference type="Pfam" id="PF04751">
    <property type="entry name" value="DarP"/>
    <property type="match status" value="1"/>
</dbReference>
<evidence type="ECO:0000256" key="3">
    <source>
        <dbReference type="ARBA" id="ARBA00022730"/>
    </source>
</evidence>
<evidence type="ECO:0000313" key="7">
    <source>
        <dbReference type="Proteomes" id="UP000295793"/>
    </source>
</evidence>
<reference evidence="6 7" key="1">
    <citation type="submission" date="2019-03" db="EMBL/GenBank/DDBJ databases">
        <title>Genomic Encyclopedia of Archaeal and Bacterial Type Strains, Phase II (KMG-II): from individual species to whole genera.</title>
        <authorList>
            <person name="Goeker M."/>
        </authorList>
    </citation>
    <scope>NUCLEOTIDE SEQUENCE [LARGE SCALE GENOMIC DNA]</scope>
    <source>
        <strain evidence="6 7">DSM 15388</strain>
    </source>
</reference>
<dbReference type="RefSeq" id="WP_132703337.1">
    <property type="nucleotide sequence ID" value="NZ_SLZR01000019.1"/>
</dbReference>
<dbReference type="GO" id="GO:0005829">
    <property type="term" value="C:cytosol"/>
    <property type="evidence" value="ECO:0007669"/>
    <property type="project" value="TreeGrafter"/>
</dbReference>
<dbReference type="GO" id="GO:0043022">
    <property type="term" value="F:ribosome binding"/>
    <property type="evidence" value="ECO:0007669"/>
    <property type="project" value="UniProtKB-UniRule"/>
</dbReference>
<dbReference type="GO" id="GO:1902626">
    <property type="term" value="P:assembly of large subunit precursor of preribosome"/>
    <property type="evidence" value="ECO:0007669"/>
    <property type="project" value="UniProtKB-UniRule"/>
</dbReference>
<accession>A0A4R3HWF6</accession>
<evidence type="ECO:0000256" key="1">
    <source>
        <dbReference type="ARBA" id="ARBA00022490"/>
    </source>
</evidence>
<keyword evidence="7" id="KW-1185">Reference proteome</keyword>